<evidence type="ECO:0000313" key="4">
    <source>
        <dbReference type="Proteomes" id="UP000228934"/>
    </source>
</evidence>
<dbReference type="PANTHER" id="PTHR43020">
    <property type="entry name" value="CDK5 REGULATORY SUBUNIT-ASSOCIATED PROTEIN 1"/>
    <property type="match status" value="1"/>
</dbReference>
<evidence type="ECO:0000256" key="1">
    <source>
        <dbReference type="SAM" id="Phobius"/>
    </source>
</evidence>
<keyword evidence="1" id="KW-1133">Transmembrane helix</keyword>
<feature type="transmembrane region" description="Helical" evidence="1">
    <location>
        <begin position="25"/>
        <end position="42"/>
    </location>
</feature>
<keyword evidence="4" id="KW-1185">Reference proteome</keyword>
<dbReference type="AlphaFoldDB" id="A0A2G9R8T4"/>
<keyword evidence="1" id="KW-0472">Membrane</keyword>
<accession>A0A2G9R8T4</accession>
<proteinExistence type="predicted"/>
<dbReference type="EMBL" id="KV955902">
    <property type="protein sequence ID" value="PIO24205.1"/>
    <property type="molecule type" value="Genomic_DNA"/>
</dbReference>
<keyword evidence="1" id="KW-0812">Transmembrane</keyword>
<dbReference type="GO" id="GO:0005739">
    <property type="term" value="C:mitochondrion"/>
    <property type="evidence" value="ECO:0007669"/>
    <property type="project" value="TreeGrafter"/>
</dbReference>
<gene>
    <name evidence="3" type="ORF">AB205_0060610</name>
</gene>
<dbReference type="Proteomes" id="UP000228934">
    <property type="component" value="Unassembled WGS sequence"/>
</dbReference>
<sequence length="116" mass="12658">MHYKIVSNVKGMEFSWQVLDLNHSHLIHLTFLLIFLQVGYVFQVSKRSSAELCGRNDGNLKVIFPALPAASSSSPETEVHVKPGDYVSVEITSSSSQSLRGRLIGLASLQSSPANS</sequence>
<dbReference type="Pfam" id="PF01938">
    <property type="entry name" value="TRAM"/>
    <property type="match status" value="1"/>
</dbReference>
<reference evidence="4" key="1">
    <citation type="journal article" date="2017" name="Nat. Commun.">
        <title>The North American bullfrog draft genome provides insight into hormonal regulation of long noncoding RNA.</title>
        <authorList>
            <person name="Hammond S.A."/>
            <person name="Warren R.L."/>
            <person name="Vandervalk B.P."/>
            <person name="Kucuk E."/>
            <person name="Khan H."/>
            <person name="Gibb E.A."/>
            <person name="Pandoh P."/>
            <person name="Kirk H."/>
            <person name="Zhao Y."/>
            <person name="Jones M."/>
            <person name="Mungall A.J."/>
            <person name="Coope R."/>
            <person name="Pleasance S."/>
            <person name="Moore R.A."/>
            <person name="Holt R.A."/>
            <person name="Round J.M."/>
            <person name="Ohora S."/>
            <person name="Walle B.V."/>
            <person name="Veldhoen N."/>
            <person name="Helbing C.C."/>
            <person name="Birol I."/>
        </authorList>
    </citation>
    <scope>NUCLEOTIDE SEQUENCE [LARGE SCALE GENOMIC DNA]</scope>
</reference>
<name>A0A2G9R8T4_AQUCT</name>
<dbReference type="GO" id="GO:0005829">
    <property type="term" value="C:cytosol"/>
    <property type="evidence" value="ECO:0007669"/>
    <property type="project" value="TreeGrafter"/>
</dbReference>
<protein>
    <recommendedName>
        <fullName evidence="2">TRAM domain-containing protein</fullName>
    </recommendedName>
</protein>
<dbReference type="PANTHER" id="PTHR43020:SF2">
    <property type="entry name" value="MITOCHONDRIAL TRNA METHYLTHIOTRANSFERASE CDK5RAP1"/>
    <property type="match status" value="1"/>
</dbReference>
<dbReference type="GO" id="GO:0035597">
    <property type="term" value="F:tRNA-2-methylthio-N(6)-dimethylallyladenosine(37) synthase activity"/>
    <property type="evidence" value="ECO:0007669"/>
    <property type="project" value="TreeGrafter"/>
</dbReference>
<feature type="domain" description="TRAM" evidence="2">
    <location>
        <begin position="35"/>
        <end position="105"/>
    </location>
</feature>
<dbReference type="PROSITE" id="PS50926">
    <property type="entry name" value="TRAM"/>
    <property type="match status" value="1"/>
</dbReference>
<evidence type="ECO:0000259" key="2">
    <source>
        <dbReference type="PROSITE" id="PS50926"/>
    </source>
</evidence>
<evidence type="ECO:0000313" key="3">
    <source>
        <dbReference type="EMBL" id="PIO24205.1"/>
    </source>
</evidence>
<organism evidence="3 4">
    <name type="scientific">Aquarana catesbeiana</name>
    <name type="common">American bullfrog</name>
    <name type="synonym">Rana catesbeiana</name>
    <dbReference type="NCBI Taxonomy" id="8400"/>
    <lineage>
        <taxon>Eukaryota</taxon>
        <taxon>Metazoa</taxon>
        <taxon>Chordata</taxon>
        <taxon>Craniata</taxon>
        <taxon>Vertebrata</taxon>
        <taxon>Euteleostomi</taxon>
        <taxon>Amphibia</taxon>
        <taxon>Batrachia</taxon>
        <taxon>Anura</taxon>
        <taxon>Neobatrachia</taxon>
        <taxon>Ranoidea</taxon>
        <taxon>Ranidae</taxon>
        <taxon>Aquarana</taxon>
    </lineage>
</organism>
<dbReference type="InterPro" id="IPR002792">
    <property type="entry name" value="TRAM_dom"/>
</dbReference>